<feature type="transmembrane region" description="Helical" evidence="7">
    <location>
        <begin position="80"/>
        <end position="100"/>
    </location>
</feature>
<dbReference type="InterPro" id="IPR003317">
    <property type="entry name" value="Cyt-d_oxidase_su2"/>
</dbReference>
<evidence type="ECO:0000313" key="9">
    <source>
        <dbReference type="Proteomes" id="UP001501237"/>
    </source>
</evidence>
<name>A0ABP6QHZ7_9ACTN</name>
<evidence type="ECO:0000256" key="3">
    <source>
        <dbReference type="ARBA" id="ARBA00022475"/>
    </source>
</evidence>
<comment type="caution">
    <text evidence="8">The sequence shown here is derived from an EMBL/GenBank/DDBJ whole genome shotgun (WGS) entry which is preliminary data.</text>
</comment>
<feature type="transmembrane region" description="Helical" evidence="7">
    <location>
        <begin position="204"/>
        <end position="220"/>
    </location>
</feature>
<protein>
    <submittedName>
        <fullName evidence="8">Cytochrome d ubiquinol oxidase subunit II</fullName>
    </submittedName>
</protein>
<comment type="subcellular location">
    <subcellularLocation>
        <location evidence="1">Cell membrane</location>
        <topology evidence="1">Multi-pass membrane protein</topology>
    </subcellularLocation>
</comment>
<dbReference type="RefSeq" id="WP_344832581.1">
    <property type="nucleotide sequence ID" value="NZ_BAAAUV010000013.1"/>
</dbReference>
<feature type="transmembrane region" description="Helical" evidence="7">
    <location>
        <begin position="107"/>
        <end position="130"/>
    </location>
</feature>
<evidence type="ECO:0000256" key="5">
    <source>
        <dbReference type="ARBA" id="ARBA00022989"/>
    </source>
</evidence>
<organism evidence="8 9">
    <name type="scientific">Actinocorallia longicatena</name>
    <dbReference type="NCBI Taxonomy" id="111803"/>
    <lineage>
        <taxon>Bacteria</taxon>
        <taxon>Bacillati</taxon>
        <taxon>Actinomycetota</taxon>
        <taxon>Actinomycetes</taxon>
        <taxon>Streptosporangiales</taxon>
        <taxon>Thermomonosporaceae</taxon>
        <taxon>Actinocorallia</taxon>
    </lineage>
</organism>
<keyword evidence="9" id="KW-1185">Reference proteome</keyword>
<evidence type="ECO:0000313" key="8">
    <source>
        <dbReference type="EMBL" id="GAA3223420.1"/>
    </source>
</evidence>
<keyword evidence="5 7" id="KW-1133">Transmembrane helix</keyword>
<dbReference type="Pfam" id="PF02322">
    <property type="entry name" value="Cyt_bd_oxida_II"/>
    <property type="match status" value="1"/>
</dbReference>
<dbReference type="EMBL" id="BAAAUV010000013">
    <property type="protein sequence ID" value="GAA3223420.1"/>
    <property type="molecule type" value="Genomic_DNA"/>
</dbReference>
<dbReference type="Proteomes" id="UP001501237">
    <property type="component" value="Unassembled WGS sequence"/>
</dbReference>
<keyword evidence="4 7" id="KW-0812">Transmembrane</keyword>
<accession>A0ABP6QHZ7</accession>
<evidence type="ECO:0000256" key="1">
    <source>
        <dbReference type="ARBA" id="ARBA00004651"/>
    </source>
</evidence>
<comment type="similarity">
    <text evidence="2">Belongs to the cytochrome ubiquinol oxidase subunit 2 family.</text>
</comment>
<evidence type="ECO:0000256" key="4">
    <source>
        <dbReference type="ARBA" id="ARBA00022692"/>
    </source>
</evidence>
<evidence type="ECO:0000256" key="6">
    <source>
        <dbReference type="ARBA" id="ARBA00023136"/>
    </source>
</evidence>
<sequence length="309" mass="32141">MSDVALALILLGLSAYLLFGGADFGAGVWHLTARGAEDRKVIEHAMAPVWEANHVWLIFVMVMTWSAFPPVFADVMGSHWVPLSLAVLGIVIRGSAFVFHKAVPDGAYGWAFGVSSLLTPFCFGAVAGAVATGERWLGPVGIYAGVLTCALCAYLAAVYLTWDARRIAPSATADLFRRRALATGAVVGALALPGAVGLGVRSPLLFLSAAAGLVSLALLVARRYVAVRASAALAVGSVLWGAASLADLDLDGAAASDASLTVVYGALGVGALFLVPSLVWLYVLFQRAEPPASEPVTESGENLRLRPHN</sequence>
<dbReference type="PANTHER" id="PTHR43141">
    <property type="entry name" value="CYTOCHROME BD2 SUBUNIT II"/>
    <property type="match status" value="1"/>
</dbReference>
<feature type="transmembrane region" description="Helical" evidence="7">
    <location>
        <begin position="263"/>
        <end position="285"/>
    </location>
</feature>
<evidence type="ECO:0000256" key="7">
    <source>
        <dbReference type="SAM" id="Phobius"/>
    </source>
</evidence>
<reference evidence="9" key="1">
    <citation type="journal article" date="2019" name="Int. J. Syst. Evol. Microbiol.">
        <title>The Global Catalogue of Microorganisms (GCM) 10K type strain sequencing project: providing services to taxonomists for standard genome sequencing and annotation.</title>
        <authorList>
            <consortium name="The Broad Institute Genomics Platform"/>
            <consortium name="The Broad Institute Genome Sequencing Center for Infectious Disease"/>
            <person name="Wu L."/>
            <person name="Ma J."/>
        </authorList>
    </citation>
    <scope>NUCLEOTIDE SEQUENCE [LARGE SCALE GENOMIC DNA]</scope>
    <source>
        <strain evidence="9">JCM 9377</strain>
    </source>
</reference>
<feature type="transmembrane region" description="Helical" evidence="7">
    <location>
        <begin position="180"/>
        <end position="198"/>
    </location>
</feature>
<feature type="transmembrane region" description="Helical" evidence="7">
    <location>
        <begin position="50"/>
        <end position="68"/>
    </location>
</feature>
<keyword evidence="6 7" id="KW-0472">Membrane</keyword>
<gene>
    <name evidence="8" type="ORF">GCM10010468_49940</name>
</gene>
<feature type="transmembrane region" description="Helical" evidence="7">
    <location>
        <begin position="136"/>
        <end position="160"/>
    </location>
</feature>
<keyword evidence="3" id="KW-1003">Cell membrane</keyword>
<evidence type="ECO:0000256" key="2">
    <source>
        <dbReference type="ARBA" id="ARBA00007543"/>
    </source>
</evidence>
<dbReference type="PANTHER" id="PTHR43141:SF4">
    <property type="entry name" value="CYTOCHROME BD2 SUBUNIT II"/>
    <property type="match status" value="1"/>
</dbReference>
<feature type="transmembrane region" description="Helical" evidence="7">
    <location>
        <begin position="6"/>
        <end position="29"/>
    </location>
</feature>
<feature type="transmembrane region" description="Helical" evidence="7">
    <location>
        <begin position="225"/>
        <end position="243"/>
    </location>
</feature>
<proteinExistence type="inferred from homology"/>